<dbReference type="Proteomes" id="UP000253065">
    <property type="component" value="Unassembled WGS sequence"/>
</dbReference>
<dbReference type="Proteomes" id="UP000252795">
    <property type="component" value="Unassembled WGS sequence"/>
</dbReference>
<name>A0A368V727_MARNT</name>
<dbReference type="RefSeq" id="WP_113879691.1">
    <property type="nucleotide sequence ID" value="NZ_QNSA01000005.1"/>
</dbReference>
<organism evidence="3 4">
    <name type="scientific">Marinobacter nauticus</name>
    <name type="common">Marinobacter hydrocarbonoclasticus</name>
    <name type="synonym">Marinobacter aquaeolei</name>
    <dbReference type="NCBI Taxonomy" id="2743"/>
    <lineage>
        <taxon>Bacteria</taxon>
        <taxon>Pseudomonadati</taxon>
        <taxon>Pseudomonadota</taxon>
        <taxon>Gammaproteobacteria</taxon>
        <taxon>Pseudomonadales</taxon>
        <taxon>Marinobacteraceae</taxon>
        <taxon>Marinobacter</taxon>
    </lineage>
</organism>
<feature type="region of interest" description="Disordered" evidence="1">
    <location>
        <begin position="76"/>
        <end position="101"/>
    </location>
</feature>
<evidence type="ECO:0000313" key="2">
    <source>
        <dbReference type="EMBL" id="RBP74072.1"/>
    </source>
</evidence>
<accession>A0A368V727</accession>
<dbReference type="AlphaFoldDB" id="A0A368V727"/>
<comment type="caution">
    <text evidence="3">The sequence shown here is derived from an EMBL/GenBank/DDBJ whole genome shotgun (WGS) entry which is preliminary data.</text>
</comment>
<dbReference type="EMBL" id="QNSA01000005">
    <property type="protein sequence ID" value="RBP74072.1"/>
    <property type="molecule type" value="Genomic_DNA"/>
</dbReference>
<evidence type="ECO:0000256" key="1">
    <source>
        <dbReference type="SAM" id="MobiDB-lite"/>
    </source>
</evidence>
<protein>
    <submittedName>
        <fullName evidence="3">Uncharacterized protein</fullName>
    </submittedName>
</protein>
<gene>
    <name evidence="3" type="ORF">DET51_105197</name>
    <name evidence="2" type="ORF">DET64_105198</name>
</gene>
<dbReference type="EMBL" id="QPJB01000005">
    <property type="protein sequence ID" value="RCW34821.1"/>
    <property type="molecule type" value="Genomic_DNA"/>
</dbReference>
<evidence type="ECO:0000313" key="4">
    <source>
        <dbReference type="Proteomes" id="UP000252795"/>
    </source>
</evidence>
<reference evidence="3 4" key="1">
    <citation type="submission" date="2018-07" db="EMBL/GenBank/DDBJ databases">
        <title>Freshwater and sediment microbial communities from various areas in North America, analyzing microbe dynamics in response to fracking.</title>
        <authorList>
            <person name="Lamendella R."/>
        </authorList>
    </citation>
    <scope>NUCLEOTIDE SEQUENCE [LARGE SCALE GENOMIC DNA]</scope>
    <source>
        <strain evidence="3 4">114E</strain>
        <strain evidence="2 5">114E_o</strain>
    </source>
</reference>
<evidence type="ECO:0000313" key="3">
    <source>
        <dbReference type="EMBL" id="RCW34821.1"/>
    </source>
</evidence>
<keyword evidence="5" id="KW-1185">Reference proteome</keyword>
<proteinExistence type="predicted"/>
<sequence length="121" mass="13234">MSNRLTDTAQFINDLDAGVFTEKVGRALSEIAGGVIDHDKAGKLTLTFDLKRLGNANKVLVKHKLAFTVPTSKGKITEEETTDSDMHVNAGGRLTSLPENQHQFFDKRGQVAEPEKDSEGH</sequence>
<evidence type="ECO:0000313" key="5">
    <source>
        <dbReference type="Proteomes" id="UP000253065"/>
    </source>
</evidence>